<dbReference type="Proteomes" id="UP000241346">
    <property type="component" value="Unassembled WGS sequence"/>
</dbReference>
<proteinExistence type="predicted"/>
<accession>A0A2T3NHC7</accession>
<gene>
    <name evidence="1" type="ORF">C9J01_08155</name>
</gene>
<name>A0A2T3NHC7_9GAMM</name>
<dbReference type="RefSeq" id="WP_107297645.1">
    <property type="nucleotide sequence ID" value="NZ_PYMB01000002.1"/>
</dbReference>
<dbReference type="EMBL" id="PYMB01000002">
    <property type="protein sequence ID" value="PSW14401.1"/>
    <property type="molecule type" value="Genomic_DNA"/>
</dbReference>
<comment type="caution">
    <text evidence="1">The sequence shown here is derived from an EMBL/GenBank/DDBJ whole genome shotgun (WGS) entry which is preliminary data.</text>
</comment>
<evidence type="ECO:0000313" key="2">
    <source>
        <dbReference type="Proteomes" id="UP000241346"/>
    </source>
</evidence>
<evidence type="ECO:0000313" key="1">
    <source>
        <dbReference type="EMBL" id="PSW14401.1"/>
    </source>
</evidence>
<organism evidence="1 2">
    <name type="scientific">Photobacterium rosenbergii</name>
    <dbReference type="NCBI Taxonomy" id="294936"/>
    <lineage>
        <taxon>Bacteria</taxon>
        <taxon>Pseudomonadati</taxon>
        <taxon>Pseudomonadota</taxon>
        <taxon>Gammaproteobacteria</taxon>
        <taxon>Vibrionales</taxon>
        <taxon>Vibrionaceae</taxon>
        <taxon>Photobacterium</taxon>
    </lineage>
</organism>
<sequence length="92" mass="10099">MKTELINSETKLAIDNQLSEWLQLNEKGIDSVPYKAAIVGTDGNAYRTITVSGLDGLFKLSNDLSSFGLVDLLKDSAPVRGYEAIYVMKEKS</sequence>
<reference evidence="1 2" key="1">
    <citation type="submission" date="2018-03" db="EMBL/GenBank/DDBJ databases">
        <title>Whole genome sequencing of Histamine producing bacteria.</title>
        <authorList>
            <person name="Butler K."/>
        </authorList>
    </citation>
    <scope>NUCLEOTIDE SEQUENCE [LARGE SCALE GENOMIC DNA]</scope>
    <source>
        <strain evidence="1 2">DSM 19138</strain>
    </source>
</reference>
<protein>
    <submittedName>
        <fullName evidence="1">Uncharacterized protein</fullName>
    </submittedName>
</protein>
<dbReference type="OrthoDB" id="5917908at2"/>
<dbReference type="AlphaFoldDB" id="A0A2T3NHC7"/>